<proteinExistence type="predicted"/>
<gene>
    <name evidence="1" type="ORF">MLD38_032311</name>
</gene>
<protein>
    <submittedName>
        <fullName evidence="1">Uncharacterized protein</fullName>
    </submittedName>
</protein>
<dbReference type="EMBL" id="CM042889">
    <property type="protein sequence ID" value="KAI4318634.1"/>
    <property type="molecule type" value="Genomic_DNA"/>
</dbReference>
<sequence>MGQAFRRIGGRVRTTMSPPPPSPSSLSEAVGAAPERVVRPAPEVGPEVSRPGSVASGRDHAHVDDVPGFNPENLLEERDTEYDAMLSQMVGRIRSKPGGVPEMGEAAVVEKYKRPLPKLRNTTPDSGRLEDRPVVPGTLNVAQVKQIILLYQGKSEGQTRPMDTREIAEKFRVDAAHVERILRFLSLPQGDNIKEKTIR</sequence>
<evidence type="ECO:0000313" key="1">
    <source>
        <dbReference type="EMBL" id="KAI4318634.1"/>
    </source>
</evidence>
<reference evidence="2" key="1">
    <citation type="journal article" date="2023" name="Front. Plant Sci.">
        <title>Chromosomal-level genome assembly of Melastoma candidum provides insights into trichome evolution.</title>
        <authorList>
            <person name="Zhong Y."/>
            <person name="Wu W."/>
            <person name="Sun C."/>
            <person name="Zou P."/>
            <person name="Liu Y."/>
            <person name="Dai S."/>
            <person name="Zhou R."/>
        </authorList>
    </citation>
    <scope>NUCLEOTIDE SEQUENCE [LARGE SCALE GENOMIC DNA]</scope>
</reference>
<comment type="caution">
    <text evidence="1">The sequence shown here is derived from an EMBL/GenBank/DDBJ whole genome shotgun (WGS) entry which is preliminary data.</text>
</comment>
<organism evidence="1 2">
    <name type="scientific">Melastoma candidum</name>
    <dbReference type="NCBI Taxonomy" id="119954"/>
    <lineage>
        <taxon>Eukaryota</taxon>
        <taxon>Viridiplantae</taxon>
        <taxon>Streptophyta</taxon>
        <taxon>Embryophyta</taxon>
        <taxon>Tracheophyta</taxon>
        <taxon>Spermatophyta</taxon>
        <taxon>Magnoliopsida</taxon>
        <taxon>eudicotyledons</taxon>
        <taxon>Gunneridae</taxon>
        <taxon>Pentapetalae</taxon>
        <taxon>rosids</taxon>
        <taxon>malvids</taxon>
        <taxon>Myrtales</taxon>
        <taxon>Melastomataceae</taxon>
        <taxon>Melastomatoideae</taxon>
        <taxon>Melastomateae</taxon>
        <taxon>Melastoma</taxon>
    </lineage>
</organism>
<name>A0ACB9M5H8_9MYRT</name>
<accession>A0ACB9M5H8</accession>
<keyword evidence="2" id="KW-1185">Reference proteome</keyword>
<evidence type="ECO:0000313" key="2">
    <source>
        <dbReference type="Proteomes" id="UP001057402"/>
    </source>
</evidence>
<dbReference type="Proteomes" id="UP001057402">
    <property type="component" value="Chromosome 10"/>
</dbReference>